<keyword evidence="3" id="KW-1185">Reference proteome</keyword>
<organism evidence="2 3">
    <name type="scientific">Liparis tanakae</name>
    <name type="common">Tanaka's snailfish</name>
    <dbReference type="NCBI Taxonomy" id="230148"/>
    <lineage>
        <taxon>Eukaryota</taxon>
        <taxon>Metazoa</taxon>
        <taxon>Chordata</taxon>
        <taxon>Craniata</taxon>
        <taxon>Vertebrata</taxon>
        <taxon>Euteleostomi</taxon>
        <taxon>Actinopterygii</taxon>
        <taxon>Neopterygii</taxon>
        <taxon>Teleostei</taxon>
        <taxon>Neoteleostei</taxon>
        <taxon>Acanthomorphata</taxon>
        <taxon>Eupercaria</taxon>
        <taxon>Perciformes</taxon>
        <taxon>Cottioidei</taxon>
        <taxon>Cottales</taxon>
        <taxon>Liparidae</taxon>
        <taxon>Liparis</taxon>
    </lineage>
</organism>
<dbReference type="EMBL" id="SRLO01000270">
    <property type="protein sequence ID" value="TNN63577.1"/>
    <property type="molecule type" value="Genomic_DNA"/>
</dbReference>
<feature type="compositionally biased region" description="Basic and acidic residues" evidence="1">
    <location>
        <begin position="16"/>
        <end position="32"/>
    </location>
</feature>
<protein>
    <submittedName>
        <fullName evidence="2">Uncharacterized protein</fullName>
    </submittedName>
</protein>
<evidence type="ECO:0000256" key="1">
    <source>
        <dbReference type="SAM" id="MobiDB-lite"/>
    </source>
</evidence>
<name>A0A4Z2HCG2_9TELE</name>
<proteinExistence type="predicted"/>
<sequence>MEPLLIEADQRRRRRREADKQRATKAGERRADATGGQGFVQKQAELLPALTRWPVIDSRVARKHYLPRTAANPDKDLAICQCRSPQSGCD</sequence>
<evidence type="ECO:0000313" key="3">
    <source>
        <dbReference type="Proteomes" id="UP000314294"/>
    </source>
</evidence>
<dbReference type="Proteomes" id="UP000314294">
    <property type="component" value="Unassembled WGS sequence"/>
</dbReference>
<comment type="caution">
    <text evidence="2">The sequence shown here is derived from an EMBL/GenBank/DDBJ whole genome shotgun (WGS) entry which is preliminary data.</text>
</comment>
<reference evidence="2 3" key="1">
    <citation type="submission" date="2019-03" db="EMBL/GenBank/DDBJ databases">
        <title>First draft genome of Liparis tanakae, snailfish: a comprehensive survey of snailfish specific genes.</title>
        <authorList>
            <person name="Kim W."/>
            <person name="Song I."/>
            <person name="Jeong J.-H."/>
            <person name="Kim D."/>
            <person name="Kim S."/>
            <person name="Ryu S."/>
            <person name="Song J.Y."/>
            <person name="Lee S.K."/>
        </authorList>
    </citation>
    <scope>NUCLEOTIDE SEQUENCE [LARGE SCALE GENOMIC DNA]</scope>
    <source>
        <tissue evidence="2">Muscle</tissue>
    </source>
</reference>
<dbReference type="AlphaFoldDB" id="A0A4Z2HCG2"/>
<accession>A0A4Z2HCG2</accession>
<feature type="region of interest" description="Disordered" evidence="1">
    <location>
        <begin position="1"/>
        <end position="39"/>
    </location>
</feature>
<gene>
    <name evidence="2" type="ORF">EYF80_026229</name>
</gene>
<evidence type="ECO:0000313" key="2">
    <source>
        <dbReference type="EMBL" id="TNN63577.1"/>
    </source>
</evidence>